<feature type="transmembrane region" description="Helical" evidence="1">
    <location>
        <begin position="143"/>
        <end position="165"/>
    </location>
</feature>
<dbReference type="EMBL" id="RAQK01000002">
    <property type="protein sequence ID" value="RKE93983.1"/>
    <property type="molecule type" value="Genomic_DNA"/>
</dbReference>
<dbReference type="STRING" id="1443111.Z949_1421"/>
<accession>A0A420DIB7</accession>
<keyword evidence="1" id="KW-0472">Membrane</keyword>
<keyword evidence="3" id="KW-1185">Reference proteome</keyword>
<dbReference type="Proteomes" id="UP000284407">
    <property type="component" value="Unassembled WGS sequence"/>
</dbReference>
<protein>
    <submittedName>
        <fullName evidence="2">Putative membrane protein</fullName>
    </submittedName>
</protein>
<feature type="transmembrane region" description="Helical" evidence="1">
    <location>
        <begin position="111"/>
        <end position="131"/>
    </location>
</feature>
<dbReference type="InterPro" id="IPR018723">
    <property type="entry name" value="DUF2254_membrane"/>
</dbReference>
<feature type="transmembrane region" description="Helical" evidence="1">
    <location>
        <begin position="67"/>
        <end position="90"/>
    </location>
</feature>
<evidence type="ECO:0000313" key="3">
    <source>
        <dbReference type="Proteomes" id="UP000284407"/>
    </source>
</evidence>
<feature type="transmembrane region" description="Helical" evidence="1">
    <location>
        <begin position="26"/>
        <end position="47"/>
    </location>
</feature>
<proteinExistence type="predicted"/>
<dbReference type="Pfam" id="PF10011">
    <property type="entry name" value="DUF2254"/>
    <property type="match status" value="1"/>
</dbReference>
<keyword evidence="1" id="KW-0812">Transmembrane</keyword>
<sequence>MKKLADLFDSLPSTILRKTRYYMRKLWVRVMLMGLLAFGAIGMSQLIEGLVPEELAQSVTGVSADRLLNIIASAMLSVTIFSITVMVSVYQSSSSQWTPRIHRLIMQDRSTQNTLAVFIGAYVYSLLGIILRETGVYDDEHAFVLFWMTVAVLTVIVVYLVRWVLHLQGFGQLIDITRQIEETTRDQFKERLSQPCLGARPLTGDLPDNTRVIKAWESGYIQHIYPEALNAVAKNYNVDLYLTENIGSFVFLNAALLHVHQKGDDVDLDDLRESVREALVIGDLRTYDQDPRFGLIVMGEVGSKALSPGVNDPGTAIDVITRIGRILSNYKDETETTPDEVLENLHVRPLDPNELLRDGFGALSRDGASTLEVQQRLQQILSGLMQHPDKGLREATKKFARTELQRGIEALPFAPDRDVLRNSADRSLEMDQN</sequence>
<name>A0A420DIB7_9RHOB</name>
<evidence type="ECO:0000256" key="1">
    <source>
        <dbReference type="SAM" id="Phobius"/>
    </source>
</evidence>
<keyword evidence="1" id="KW-1133">Transmembrane helix</keyword>
<dbReference type="AlphaFoldDB" id="A0A420DIB7"/>
<evidence type="ECO:0000313" key="2">
    <source>
        <dbReference type="EMBL" id="RKE93983.1"/>
    </source>
</evidence>
<reference evidence="2 3" key="1">
    <citation type="submission" date="2018-09" db="EMBL/GenBank/DDBJ databases">
        <title>Genomic Encyclopedia of Archaeal and Bacterial Type Strains, Phase II (KMG-II): from individual species to whole genera.</title>
        <authorList>
            <person name="Goeker M."/>
        </authorList>
    </citation>
    <scope>NUCLEOTIDE SEQUENCE [LARGE SCALE GENOMIC DNA]</scope>
    <source>
        <strain evidence="2 3">DSM 11458</strain>
    </source>
</reference>
<organism evidence="2 3">
    <name type="scientific">Sulfitobacter guttiformis</name>
    <dbReference type="NCBI Taxonomy" id="74349"/>
    <lineage>
        <taxon>Bacteria</taxon>
        <taxon>Pseudomonadati</taxon>
        <taxon>Pseudomonadota</taxon>
        <taxon>Alphaproteobacteria</taxon>
        <taxon>Rhodobacterales</taxon>
        <taxon>Roseobacteraceae</taxon>
        <taxon>Sulfitobacter</taxon>
    </lineage>
</organism>
<comment type="caution">
    <text evidence="2">The sequence shown here is derived from an EMBL/GenBank/DDBJ whole genome shotgun (WGS) entry which is preliminary data.</text>
</comment>
<dbReference type="OrthoDB" id="2955631at2"/>
<gene>
    <name evidence="2" type="ORF">C8N30_3087</name>
</gene>